<feature type="compositionally biased region" description="Low complexity" evidence="1">
    <location>
        <begin position="65"/>
        <end position="80"/>
    </location>
</feature>
<feature type="region of interest" description="Disordered" evidence="1">
    <location>
        <begin position="1"/>
        <end position="91"/>
    </location>
</feature>
<name>A0A6L3T8A6_9HYPH</name>
<keyword evidence="4" id="KW-0808">Transferase</keyword>
<feature type="transmembrane region" description="Helical" evidence="2">
    <location>
        <begin position="423"/>
        <end position="444"/>
    </location>
</feature>
<dbReference type="GO" id="GO:0016747">
    <property type="term" value="F:acyltransferase activity, transferring groups other than amino-acyl groups"/>
    <property type="evidence" value="ECO:0007669"/>
    <property type="project" value="InterPro"/>
</dbReference>
<evidence type="ECO:0000256" key="1">
    <source>
        <dbReference type="SAM" id="MobiDB-lite"/>
    </source>
</evidence>
<dbReference type="AlphaFoldDB" id="A0A6L3T8A6"/>
<dbReference type="InterPro" id="IPR002656">
    <property type="entry name" value="Acyl_transf_3_dom"/>
</dbReference>
<feature type="transmembrane region" description="Helical" evidence="2">
    <location>
        <begin position="252"/>
        <end position="270"/>
    </location>
</feature>
<dbReference type="Pfam" id="PF01757">
    <property type="entry name" value="Acyl_transf_3"/>
    <property type="match status" value="1"/>
</dbReference>
<evidence type="ECO:0000259" key="3">
    <source>
        <dbReference type="Pfam" id="PF01757"/>
    </source>
</evidence>
<keyword evidence="2" id="KW-1133">Transmembrane helix</keyword>
<keyword evidence="5" id="KW-1185">Reference proteome</keyword>
<gene>
    <name evidence="4" type="ORF">F6X53_00980</name>
</gene>
<feature type="transmembrane region" description="Helical" evidence="2">
    <location>
        <begin position="290"/>
        <end position="310"/>
    </location>
</feature>
<feature type="transmembrane region" description="Helical" evidence="2">
    <location>
        <begin position="222"/>
        <end position="240"/>
    </location>
</feature>
<dbReference type="GO" id="GO:0009103">
    <property type="term" value="P:lipopolysaccharide biosynthetic process"/>
    <property type="evidence" value="ECO:0007669"/>
    <property type="project" value="TreeGrafter"/>
</dbReference>
<feature type="domain" description="Acyltransferase 3" evidence="3">
    <location>
        <begin position="105"/>
        <end position="432"/>
    </location>
</feature>
<keyword evidence="2" id="KW-0812">Transmembrane</keyword>
<evidence type="ECO:0000313" key="4">
    <source>
        <dbReference type="EMBL" id="KAB1081707.1"/>
    </source>
</evidence>
<feature type="transmembrane region" description="Helical" evidence="2">
    <location>
        <begin position="141"/>
        <end position="162"/>
    </location>
</feature>
<evidence type="ECO:0000256" key="2">
    <source>
        <dbReference type="SAM" id="Phobius"/>
    </source>
</evidence>
<feature type="compositionally biased region" description="Basic and acidic residues" evidence="1">
    <location>
        <begin position="81"/>
        <end position="91"/>
    </location>
</feature>
<dbReference type="EMBL" id="VZZK01000001">
    <property type="protein sequence ID" value="KAB1081707.1"/>
    <property type="molecule type" value="Genomic_DNA"/>
</dbReference>
<dbReference type="PANTHER" id="PTHR23028:SF53">
    <property type="entry name" value="ACYL_TRANSF_3 DOMAIN-CONTAINING PROTEIN"/>
    <property type="match status" value="1"/>
</dbReference>
<dbReference type="InterPro" id="IPR050879">
    <property type="entry name" value="Acyltransferase_3"/>
</dbReference>
<feature type="transmembrane region" description="Helical" evidence="2">
    <location>
        <begin position="109"/>
        <end position="129"/>
    </location>
</feature>
<keyword evidence="4" id="KW-0012">Acyltransferase</keyword>
<feature type="transmembrane region" description="Helical" evidence="2">
    <location>
        <begin position="356"/>
        <end position="378"/>
    </location>
</feature>
<dbReference type="Proteomes" id="UP000474159">
    <property type="component" value="Unassembled WGS sequence"/>
</dbReference>
<proteinExistence type="predicted"/>
<comment type="caution">
    <text evidence="4">The sequence shown here is derived from an EMBL/GenBank/DDBJ whole genome shotgun (WGS) entry which is preliminary data.</text>
</comment>
<reference evidence="4 5" key="1">
    <citation type="submission" date="2019-09" db="EMBL/GenBank/DDBJ databases">
        <title>YIM 48816 draft genome.</title>
        <authorList>
            <person name="Jiang L."/>
        </authorList>
    </citation>
    <scope>NUCLEOTIDE SEQUENCE [LARGE SCALE GENOMIC DNA]</scope>
    <source>
        <strain evidence="4 5">YIM 48816</strain>
    </source>
</reference>
<organism evidence="4 5">
    <name type="scientific">Methylobacterium soli</name>
    <dbReference type="NCBI Taxonomy" id="553447"/>
    <lineage>
        <taxon>Bacteria</taxon>
        <taxon>Pseudomonadati</taxon>
        <taxon>Pseudomonadota</taxon>
        <taxon>Alphaproteobacteria</taxon>
        <taxon>Hyphomicrobiales</taxon>
        <taxon>Methylobacteriaceae</taxon>
        <taxon>Methylobacterium</taxon>
    </lineage>
</organism>
<feature type="transmembrane region" description="Helical" evidence="2">
    <location>
        <begin position="390"/>
        <end position="411"/>
    </location>
</feature>
<protein>
    <submittedName>
        <fullName evidence="4">Acyltransferase</fullName>
    </submittedName>
</protein>
<dbReference type="GO" id="GO:0016020">
    <property type="term" value="C:membrane"/>
    <property type="evidence" value="ECO:0007669"/>
    <property type="project" value="TreeGrafter"/>
</dbReference>
<keyword evidence="2" id="KW-0472">Membrane</keyword>
<feature type="transmembrane region" description="Helical" evidence="2">
    <location>
        <begin position="183"/>
        <end position="202"/>
    </location>
</feature>
<evidence type="ECO:0000313" key="5">
    <source>
        <dbReference type="Proteomes" id="UP000474159"/>
    </source>
</evidence>
<accession>A0A6L3T8A6</accession>
<dbReference type="PANTHER" id="PTHR23028">
    <property type="entry name" value="ACETYLTRANSFERASE"/>
    <property type="match status" value="1"/>
</dbReference>
<feature type="transmembrane region" description="Helical" evidence="2">
    <location>
        <begin position="322"/>
        <end position="344"/>
    </location>
</feature>
<sequence>MGRRLPGQPIRDAARCLTRAHHSKNSRDRQSKEGLACEGPKPVDAPAGPGAIRPRTPRHAGAVTGTADRASGRAAAAFAGHRPDGQGRARGAHDGVGAMRGYRYEALDGVRALAAQVVLVSHGLGMAFFPVHSPGAAAAEWFGRLAVMVFFSLSGFVIATSLSRLVASDGSRFGVAYAVHRLARIWPPLVLAILVTFAVGWLGQNGLALLTKTGDAYRLDAIAFLRGITLTFAPGDATFVIDRALWSLRQEVYLYAVAACAALAFAGRGARRLLGGIAVIGLVTVTADRFFYLQSLALFSAGAAAALLGGRDRVRILAGRPWLGPATLGLLAAPLLFVGQPGFIDAMSEGGLFLTYQALLGLPVALCLLGLAIGDGLAARASARCSWAAAFSYTLYVIHVPVMTLVFSLRAHFGLAPGLGGTLATLVLALAVAEGCSYAAALVVERPRLFRRILFRLLAATGLGPRPAVQAAPSA</sequence>
<dbReference type="OrthoDB" id="9796461at2"/>